<evidence type="ECO:0000313" key="1">
    <source>
        <dbReference type="EMBL" id="CAG8745751.1"/>
    </source>
</evidence>
<protein>
    <submittedName>
        <fullName evidence="1">34431_t:CDS:1</fullName>
    </submittedName>
</protein>
<reference evidence="1" key="1">
    <citation type="submission" date="2021-06" db="EMBL/GenBank/DDBJ databases">
        <authorList>
            <person name="Kallberg Y."/>
            <person name="Tangrot J."/>
            <person name="Rosling A."/>
        </authorList>
    </citation>
    <scope>NUCLEOTIDE SEQUENCE</scope>
    <source>
        <strain evidence="1">MA461A</strain>
    </source>
</reference>
<evidence type="ECO:0000313" key="2">
    <source>
        <dbReference type="Proteomes" id="UP000789920"/>
    </source>
</evidence>
<keyword evidence="2" id="KW-1185">Reference proteome</keyword>
<gene>
    <name evidence="1" type="ORF">RPERSI_LOCUS13635</name>
</gene>
<proteinExistence type="predicted"/>
<dbReference type="EMBL" id="CAJVQC010030498">
    <property type="protein sequence ID" value="CAG8745751.1"/>
    <property type="molecule type" value="Genomic_DNA"/>
</dbReference>
<accession>A0ACA9QFF3</accession>
<sequence>MSIVSACSVRENSSTCYDIPYEEYFKFIPYEKWSLPHYVSLIIDNYEHAERDKAHHAFYSTLLKINDNPNASQEIRDVIQKLIDGKKADNKKVNSLWRKRRNTENITDSLLEKKQCVIPKMNFFFPNDDIPLQVNDSIHVLEVVKSVVRTFDKNTIAQGSFRSYKSSNHLQVDSKYNVHVPRESVYNAEMYRILHNWLVKVHGFDIIGQWHLKKVCEDGGYHHLYCDLTIKKSDNPSPVAVLELLATTSIPELNEHFKRVFNYADLLKPTEVWVIHFSREDDVVKNPYWPCSKQQERGLNVIHFWHNKDFTNVRMSARSRDVT</sequence>
<comment type="caution">
    <text evidence="1">The sequence shown here is derived from an EMBL/GenBank/DDBJ whole genome shotgun (WGS) entry which is preliminary data.</text>
</comment>
<name>A0ACA9QFF3_9GLOM</name>
<organism evidence="1 2">
    <name type="scientific">Racocetra persica</name>
    <dbReference type="NCBI Taxonomy" id="160502"/>
    <lineage>
        <taxon>Eukaryota</taxon>
        <taxon>Fungi</taxon>
        <taxon>Fungi incertae sedis</taxon>
        <taxon>Mucoromycota</taxon>
        <taxon>Glomeromycotina</taxon>
        <taxon>Glomeromycetes</taxon>
        <taxon>Diversisporales</taxon>
        <taxon>Gigasporaceae</taxon>
        <taxon>Racocetra</taxon>
    </lineage>
</organism>
<feature type="non-terminal residue" evidence="1">
    <location>
        <position position="323"/>
    </location>
</feature>
<dbReference type="Proteomes" id="UP000789920">
    <property type="component" value="Unassembled WGS sequence"/>
</dbReference>